<organism evidence="6 7">
    <name type="scientific">Leucothrix arctica</name>
    <dbReference type="NCBI Taxonomy" id="1481894"/>
    <lineage>
        <taxon>Bacteria</taxon>
        <taxon>Pseudomonadati</taxon>
        <taxon>Pseudomonadota</taxon>
        <taxon>Gammaproteobacteria</taxon>
        <taxon>Thiotrichales</taxon>
        <taxon>Thiotrichaceae</taxon>
        <taxon>Leucothrix</taxon>
    </lineage>
</organism>
<evidence type="ECO:0000256" key="3">
    <source>
        <dbReference type="ARBA" id="ARBA00022723"/>
    </source>
</evidence>
<dbReference type="SFLD" id="SFLDG01129">
    <property type="entry name" value="C1.5:_HAD__Beta-PGM__Phosphata"/>
    <property type="match status" value="1"/>
</dbReference>
<dbReference type="InterPro" id="IPR023214">
    <property type="entry name" value="HAD_sf"/>
</dbReference>
<dbReference type="InterPro" id="IPR023198">
    <property type="entry name" value="PGP-like_dom2"/>
</dbReference>
<name>A0A317CAX0_9GAMM</name>
<comment type="cofactor">
    <cofactor evidence="1">
        <name>Mg(2+)</name>
        <dbReference type="ChEBI" id="CHEBI:18420"/>
    </cofactor>
</comment>
<dbReference type="Proteomes" id="UP000245506">
    <property type="component" value="Unassembled WGS sequence"/>
</dbReference>
<keyword evidence="6" id="KW-0378">Hydrolase</keyword>
<keyword evidence="4" id="KW-0460">Magnesium</keyword>
<dbReference type="InterPro" id="IPR036412">
    <property type="entry name" value="HAD-like_sf"/>
</dbReference>
<keyword evidence="3" id="KW-0479">Metal-binding</keyword>
<gene>
    <name evidence="6" type="ORF">DKT75_11620</name>
</gene>
<sequence>MKKYILFDHDGVLVETEQWYYRANQRALAPFGIQLPRDAYLVNMSNGVTTWKVARDAGVPEREIDRARVLRDQYYQEYLASEDIEINGVLETLDILASDYRMGIITTSKLSDFALIHENRSILDYMAFVITRQDYEQAKPHPEPYLKGLQRFGVSAAEAVAVEDSARGLKSAVAAGIDCIAVANEFTVSHDMSKAVAKVDLFTDLPLAINTLKTTE</sequence>
<dbReference type="PANTHER" id="PTHR46193">
    <property type="entry name" value="6-PHOSPHOGLUCONATE PHOSPHATASE"/>
    <property type="match status" value="1"/>
</dbReference>
<dbReference type="NCBIfam" id="TIGR01509">
    <property type="entry name" value="HAD-SF-IA-v3"/>
    <property type="match status" value="1"/>
</dbReference>
<dbReference type="EMBL" id="QGKL01000032">
    <property type="protein sequence ID" value="PWQ95676.1"/>
    <property type="molecule type" value="Genomic_DNA"/>
</dbReference>
<evidence type="ECO:0000256" key="5">
    <source>
        <dbReference type="ARBA" id="ARBA00023277"/>
    </source>
</evidence>
<dbReference type="RefSeq" id="WP_109823604.1">
    <property type="nucleotide sequence ID" value="NZ_QGKL01000032.1"/>
</dbReference>
<keyword evidence="5" id="KW-0119">Carbohydrate metabolism</keyword>
<dbReference type="GO" id="GO:0046872">
    <property type="term" value="F:metal ion binding"/>
    <property type="evidence" value="ECO:0007669"/>
    <property type="project" value="UniProtKB-KW"/>
</dbReference>
<accession>A0A317CAX0</accession>
<dbReference type="Gene3D" id="1.10.150.240">
    <property type="entry name" value="Putative phosphatase, domain 2"/>
    <property type="match status" value="1"/>
</dbReference>
<proteinExistence type="inferred from homology"/>
<evidence type="ECO:0000256" key="4">
    <source>
        <dbReference type="ARBA" id="ARBA00022842"/>
    </source>
</evidence>
<dbReference type="SUPFAM" id="SSF56784">
    <property type="entry name" value="HAD-like"/>
    <property type="match status" value="1"/>
</dbReference>
<dbReference type="Gene3D" id="3.40.50.1000">
    <property type="entry name" value="HAD superfamily/HAD-like"/>
    <property type="match status" value="1"/>
</dbReference>
<comment type="similarity">
    <text evidence="2">Belongs to the HAD-like hydrolase superfamily. CbbY/CbbZ/Gph/YieH family.</text>
</comment>
<dbReference type="GO" id="GO:0016787">
    <property type="term" value="F:hydrolase activity"/>
    <property type="evidence" value="ECO:0007669"/>
    <property type="project" value="UniProtKB-KW"/>
</dbReference>
<evidence type="ECO:0000313" key="7">
    <source>
        <dbReference type="Proteomes" id="UP000245506"/>
    </source>
</evidence>
<evidence type="ECO:0000256" key="2">
    <source>
        <dbReference type="ARBA" id="ARBA00006171"/>
    </source>
</evidence>
<reference evidence="6 7" key="1">
    <citation type="submission" date="2018-05" db="EMBL/GenBank/DDBJ databases">
        <title>Leucothrix arctica sp. nov., isolated from Arctic seawater.</title>
        <authorList>
            <person name="Choi A."/>
            <person name="Baek K."/>
        </authorList>
    </citation>
    <scope>NUCLEOTIDE SEQUENCE [LARGE SCALE GENOMIC DNA]</scope>
    <source>
        <strain evidence="6 7">IMCC9719</strain>
    </source>
</reference>
<evidence type="ECO:0000256" key="1">
    <source>
        <dbReference type="ARBA" id="ARBA00001946"/>
    </source>
</evidence>
<dbReference type="OrthoDB" id="9782449at2"/>
<protein>
    <submittedName>
        <fullName evidence="6">HAD family hydrolase</fullName>
    </submittedName>
</protein>
<dbReference type="Pfam" id="PF13419">
    <property type="entry name" value="HAD_2"/>
    <property type="match status" value="1"/>
</dbReference>
<dbReference type="PANTHER" id="PTHR46193:SF18">
    <property type="entry name" value="HEXITOL PHOSPHATASE B"/>
    <property type="match status" value="1"/>
</dbReference>
<dbReference type="InterPro" id="IPR041492">
    <property type="entry name" value="HAD_2"/>
</dbReference>
<evidence type="ECO:0000313" key="6">
    <source>
        <dbReference type="EMBL" id="PWQ95676.1"/>
    </source>
</evidence>
<comment type="caution">
    <text evidence="6">The sequence shown here is derived from an EMBL/GenBank/DDBJ whole genome shotgun (WGS) entry which is preliminary data.</text>
</comment>
<dbReference type="InterPro" id="IPR006439">
    <property type="entry name" value="HAD-SF_hydro_IA"/>
</dbReference>
<dbReference type="SFLD" id="SFLDS00003">
    <property type="entry name" value="Haloacid_Dehalogenase"/>
    <property type="match status" value="1"/>
</dbReference>
<dbReference type="AlphaFoldDB" id="A0A317CAX0"/>
<dbReference type="InterPro" id="IPR051600">
    <property type="entry name" value="Beta-PGM-like"/>
</dbReference>
<keyword evidence="7" id="KW-1185">Reference proteome</keyword>